<dbReference type="CDD" id="cd17546">
    <property type="entry name" value="REC_hyHK_CKI1_RcsC-like"/>
    <property type="match status" value="1"/>
</dbReference>
<dbReference type="Proteomes" id="UP001576780">
    <property type="component" value="Unassembled WGS sequence"/>
</dbReference>
<dbReference type="EC" id="2.7.13.3" evidence="3"/>
<evidence type="ECO:0000256" key="9">
    <source>
        <dbReference type="ARBA" id="ARBA00022989"/>
    </source>
</evidence>
<keyword evidence="13" id="KW-0175">Coiled coil</keyword>
<dbReference type="SMART" id="SM00388">
    <property type="entry name" value="HisKA"/>
    <property type="match status" value="1"/>
</dbReference>
<evidence type="ECO:0000256" key="11">
    <source>
        <dbReference type="ARBA" id="ARBA00023136"/>
    </source>
</evidence>
<dbReference type="Gene3D" id="1.10.8.500">
    <property type="entry name" value="HAMP domain in histidine kinase"/>
    <property type="match status" value="1"/>
</dbReference>
<keyword evidence="8" id="KW-0418">Kinase</keyword>
<dbReference type="Gene3D" id="3.40.50.2300">
    <property type="match status" value="1"/>
</dbReference>
<evidence type="ECO:0000256" key="8">
    <source>
        <dbReference type="ARBA" id="ARBA00022777"/>
    </source>
</evidence>
<evidence type="ECO:0000256" key="5">
    <source>
        <dbReference type="ARBA" id="ARBA00022553"/>
    </source>
</evidence>
<evidence type="ECO:0000259" key="16">
    <source>
        <dbReference type="PROSITE" id="PS50110"/>
    </source>
</evidence>
<dbReference type="PROSITE" id="PS50110">
    <property type="entry name" value="RESPONSE_REGULATORY"/>
    <property type="match status" value="1"/>
</dbReference>
<keyword evidence="18" id="KW-0067">ATP-binding</keyword>
<keyword evidence="9 14" id="KW-1133">Transmembrane helix</keyword>
<feature type="modified residue" description="4-aspartylphosphate" evidence="12">
    <location>
        <position position="770"/>
    </location>
</feature>
<dbReference type="InterPro" id="IPR036097">
    <property type="entry name" value="HisK_dim/P_sf"/>
</dbReference>
<dbReference type="CDD" id="cd00082">
    <property type="entry name" value="HisKA"/>
    <property type="match status" value="1"/>
</dbReference>
<evidence type="ECO:0000259" key="17">
    <source>
        <dbReference type="PROSITE" id="PS50885"/>
    </source>
</evidence>
<proteinExistence type="predicted"/>
<dbReference type="PRINTS" id="PR00344">
    <property type="entry name" value="BCTRLSENSOR"/>
</dbReference>
<keyword evidence="4" id="KW-1003">Cell membrane</keyword>
<dbReference type="GO" id="GO:0005524">
    <property type="term" value="F:ATP binding"/>
    <property type="evidence" value="ECO:0007669"/>
    <property type="project" value="UniProtKB-KW"/>
</dbReference>
<evidence type="ECO:0000313" key="18">
    <source>
        <dbReference type="EMBL" id="MFB2838997.1"/>
    </source>
</evidence>
<organism evidence="18 19">
    <name type="scientific">Floridaenema evergladense BLCC-F167</name>
    <dbReference type="NCBI Taxonomy" id="3153639"/>
    <lineage>
        <taxon>Bacteria</taxon>
        <taxon>Bacillati</taxon>
        <taxon>Cyanobacteriota</taxon>
        <taxon>Cyanophyceae</taxon>
        <taxon>Oscillatoriophycideae</taxon>
        <taxon>Aerosakkonematales</taxon>
        <taxon>Aerosakkonemataceae</taxon>
        <taxon>Floridanema</taxon>
        <taxon>Floridanema evergladense</taxon>
    </lineage>
</organism>
<feature type="transmembrane region" description="Helical" evidence="14">
    <location>
        <begin position="21"/>
        <end position="43"/>
    </location>
</feature>
<dbReference type="InterPro" id="IPR011006">
    <property type="entry name" value="CheY-like_superfamily"/>
</dbReference>
<dbReference type="InterPro" id="IPR036890">
    <property type="entry name" value="HATPase_C_sf"/>
</dbReference>
<evidence type="ECO:0000256" key="12">
    <source>
        <dbReference type="PROSITE-ProRule" id="PRU00169"/>
    </source>
</evidence>
<keyword evidence="7 14" id="KW-0812">Transmembrane</keyword>
<keyword evidence="11 14" id="KW-0472">Membrane</keyword>
<dbReference type="PANTHER" id="PTHR45339">
    <property type="entry name" value="HYBRID SIGNAL TRANSDUCTION HISTIDINE KINASE J"/>
    <property type="match status" value="1"/>
</dbReference>
<keyword evidence="18" id="KW-0547">Nucleotide-binding</keyword>
<dbReference type="SMART" id="SM00448">
    <property type="entry name" value="REC"/>
    <property type="match status" value="1"/>
</dbReference>
<keyword evidence="5 12" id="KW-0597">Phosphoprotein</keyword>
<comment type="catalytic activity">
    <reaction evidence="1">
        <text>ATP + protein L-histidine = ADP + protein N-phospho-L-histidine.</text>
        <dbReference type="EC" id="2.7.13.3"/>
    </reaction>
</comment>
<feature type="domain" description="HAMP" evidence="17">
    <location>
        <begin position="376"/>
        <end position="428"/>
    </location>
</feature>
<dbReference type="RefSeq" id="WP_413281285.1">
    <property type="nucleotide sequence ID" value="NZ_JBHFNT010000288.1"/>
</dbReference>
<dbReference type="PANTHER" id="PTHR45339:SF1">
    <property type="entry name" value="HYBRID SIGNAL TRANSDUCTION HISTIDINE KINASE J"/>
    <property type="match status" value="1"/>
</dbReference>
<keyword evidence="6" id="KW-0808">Transferase</keyword>
<dbReference type="InterPro" id="IPR003660">
    <property type="entry name" value="HAMP_dom"/>
</dbReference>
<dbReference type="InterPro" id="IPR005467">
    <property type="entry name" value="His_kinase_dom"/>
</dbReference>
<dbReference type="SUPFAM" id="SSF52172">
    <property type="entry name" value="CheY-like"/>
    <property type="match status" value="1"/>
</dbReference>
<feature type="transmembrane region" description="Helical" evidence="14">
    <location>
        <begin position="355"/>
        <end position="375"/>
    </location>
</feature>
<protein>
    <recommendedName>
        <fullName evidence="3">histidine kinase</fullName>
        <ecNumber evidence="3">2.7.13.3</ecNumber>
    </recommendedName>
</protein>
<sequence length="926" mass="104747">MLIKSIDRWVSKVGGKVPLRTVLIVPFVLQILGTVGVVGYLSFRNGQQAVNDLANQLMSEIGDRVKQNLQVYVETPHLINQNKLDMIKMGYLNMREMEAWEKFLWHQVQLYPYINFTAVANDKGEYRSGERMSNGDLMMNVAGTAVNNNFISYHTNDLGDRTSVAAMSKGNFDPRTWFWYQNAVKVGKPTWSDVFISILEPTLLISGTEPVYNPQGNQLQGVIHTALRLDFIGKFLNSLKIGKTGQAFIIERNGTLLATSTEEKPFRIKPDKARELIKAEDSSNLLTKATTQYLFKNFQKLNQIKSPQQVKFPINSKQQFVKLLPFQDGKGLDWLIVVVVPEADFMEQINANNRITMLLCLAALILTIITGILTARWVTQPILRLNTAAKDIAKGDWEKTIEVKRSDELGELAKSFNSMAEQLQESFTSLEKRVAERTEELVKAKEAAEVANQAKSTFLANMSHELRTPLNAILGFSQIIDRQKSLTPEQKENLGIIMRSGEHLLTLINNVLDLSKIEAGRVTLNQKSFDLYRLLNDVEEMFQLRADNKKLNLLLEIYSNVPQYIHSDEIKLRQILINLLSNAIKFTQEGGVSVRVSLDNPNWQTIEPKETTNDEKQKVKIYFEVEDTGSGIALEELENLFSAFVQTKAGKDSQEGTGLGLVISQQFVQLMGGEMSVNSLVGKGTIFKFYIQAQIADRAEISTQKPTRQVIGLEANQPNYRILIVDDKELNRQLLVKLLKPLGFALREACNGEEAIAIWEKWQPHLIWMDMRMPIMDGYTATKHIKATTKGQSTAIIALTASVFEEERTIVLSVGCDDFLRKPFRESEIFELMNKHIGVRYIYENQSDDSQPLSQVNNSVLAETDLQNIPAQLLANLKQAIINIDVELTQSIITEISQYNPDVAKLMKNYIDNFNYEKILHLIAVG</sequence>
<evidence type="ECO:0000256" key="13">
    <source>
        <dbReference type="SAM" id="Coils"/>
    </source>
</evidence>
<accession>A0ABV4WVY9</accession>
<dbReference type="Pfam" id="PF00672">
    <property type="entry name" value="HAMP"/>
    <property type="match status" value="1"/>
</dbReference>
<dbReference type="CDD" id="cd06225">
    <property type="entry name" value="HAMP"/>
    <property type="match status" value="1"/>
</dbReference>
<dbReference type="CDD" id="cd16922">
    <property type="entry name" value="HATPase_EvgS-ArcB-TorS-like"/>
    <property type="match status" value="1"/>
</dbReference>
<dbReference type="Pfam" id="PF00072">
    <property type="entry name" value="Response_reg"/>
    <property type="match status" value="1"/>
</dbReference>
<dbReference type="SUPFAM" id="SSF47384">
    <property type="entry name" value="Homodimeric domain of signal transducing histidine kinase"/>
    <property type="match status" value="1"/>
</dbReference>
<dbReference type="InterPro" id="IPR001789">
    <property type="entry name" value="Sig_transdc_resp-reg_receiver"/>
</dbReference>
<evidence type="ECO:0000256" key="3">
    <source>
        <dbReference type="ARBA" id="ARBA00012438"/>
    </source>
</evidence>
<dbReference type="SMART" id="SM00387">
    <property type="entry name" value="HATPase_c"/>
    <property type="match status" value="1"/>
</dbReference>
<feature type="domain" description="Response regulatory" evidence="16">
    <location>
        <begin position="721"/>
        <end position="837"/>
    </location>
</feature>
<evidence type="ECO:0000256" key="7">
    <source>
        <dbReference type="ARBA" id="ARBA00022692"/>
    </source>
</evidence>
<dbReference type="Pfam" id="PF02743">
    <property type="entry name" value="dCache_1"/>
    <property type="match status" value="1"/>
</dbReference>
<dbReference type="InterPro" id="IPR003594">
    <property type="entry name" value="HATPase_dom"/>
</dbReference>
<dbReference type="Pfam" id="PF02518">
    <property type="entry name" value="HATPase_c"/>
    <property type="match status" value="1"/>
</dbReference>
<dbReference type="Gene3D" id="3.30.450.20">
    <property type="entry name" value="PAS domain"/>
    <property type="match status" value="2"/>
</dbReference>
<gene>
    <name evidence="18" type="ORF">ACE1CA_31285</name>
</gene>
<keyword evidence="19" id="KW-1185">Reference proteome</keyword>
<evidence type="ECO:0000256" key="6">
    <source>
        <dbReference type="ARBA" id="ARBA00022679"/>
    </source>
</evidence>
<name>A0ABV4WVY9_9CYAN</name>
<evidence type="ECO:0000256" key="1">
    <source>
        <dbReference type="ARBA" id="ARBA00000085"/>
    </source>
</evidence>
<evidence type="ECO:0000256" key="4">
    <source>
        <dbReference type="ARBA" id="ARBA00022475"/>
    </source>
</evidence>
<dbReference type="PROSITE" id="PS50109">
    <property type="entry name" value="HIS_KIN"/>
    <property type="match status" value="1"/>
</dbReference>
<dbReference type="Gene3D" id="3.30.565.10">
    <property type="entry name" value="Histidine kinase-like ATPase, C-terminal domain"/>
    <property type="match status" value="1"/>
</dbReference>
<comment type="subcellular location">
    <subcellularLocation>
        <location evidence="2">Cell membrane</location>
        <topology evidence="2">Multi-pass membrane protein</topology>
    </subcellularLocation>
</comment>
<feature type="domain" description="Histidine kinase" evidence="15">
    <location>
        <begin position="461"/>
        <end position="695"/>
    </location>
</feature>
<evidence type="ECO:0000256" key="14">
    <source>
        <dbReference type="SAM" id="Phobius"/>
    </source>
</evidence>
<evidence type="ECO:0000313" key="19">
    <source>
        <dbReference type="Proteomes" id="UP001576780"/>
    </source>
</evidence>
<reference evidence="18 19" key="1">
    <citation type="submission" date="2024-09" db="EMBL/GenBank/DDBJ databases">
        <title>Floridaenema gen nov. (Aerosakkonemataceae, Aerosakkonematales ord. nov., Cyanobacteria) from benthic tropical and subtropical fresh waters, with the description of four new species.</title>
        <authorList>
            <person name="Moretto J.A."/>
            <person name="Berthold D.E."/>
            <person name="Lefler F.W."/>
            <person name="Huang I.-S."/>
            <person name="Laughinghouse H. IV."/>
        </authorList>
    </citation>
    <scope>NUCLEOTIDE SEQUENCE [LARGE SCALE GENOMIC DNA]</scope>
    <source>
        <strain evidence="18 19">BLCC-F167</strain>
    </source>
</reference>
<dbReference type="Gene3D" id="1.10.287.130">
    <property type="match status" value="1"/>
</dbReference>
<dbReference type="PROSITE" id="PS50885">
    <property type="entry name" value="HAMP"/>
    <property type="match status" value="1"/>
</dbReference>
<dbReference type="EMBL" id="JBHFNT010000288">
    <property type="protein sequence ID" value="MFB2838997.1"/>
    <property type="molecule type" value="Genomic_DNA"/>
</dbReference>
<keyword evidence="10" id="KW-0902">Two-component regulatory system</keyword>
<dbReference type="SUPFAM" id="SSF158472">
    <property type="entry name" value="HAMP domain-like"/>
    <property type="match status" value="1"/>
</dbReference>
<dbReference type="InterPro" id="IPR033479">
    <property type="entry name" value="dCache_1"/>
</dbReference>
<evidence type="ECO:0000256" key="2">
    <source>
        <dbReference type="ARBA" id="ARBA00004651"/>
    </source>
</evidence>
<comment type="caution">
    <text evidence="18">The sequence shown here is derived from an EMBL/GenBank/DDBJ whole genome shotgun (WGS) entry which is preliminary data.</text>
</comment>
<evidence type="ECO:0000259" key="15">
    <source>
        <dbReference type="PROSITE" id="PS50109"/>
    </source>
</evidence>
<dbReference type="InterPro" id="IPR003661">
    <property type="entry name" value="HisK_dim/P_dom"/>
</dbReference>
<dbReference type="InterPro" id="IPR004358">
    <property type="entry name" value="Sig_transdc_His_kin-like_C"/>
</dbReference>
<feature type="coiled-coil region" evidence="13">
    <location>
        <begin position="420"/>
        <end position="447"/>
    </location>
</feature>
<dbReference type="SUPFAM" id="SSF55874">
    <property type="entry name" value="ATPase domain of HSP90 chaperone/DNA topoisomerase II/histidine kinase"/>
    <property type="match status" value="1"/>
</dbReference>
<dbReference type="SMART" id="SM00304">
    <property type="entry name" value="HAMP"/>
    <property type="match status" value="1"/>
</dbReference>
<dbReference type="Pfam" id="PF00512">
    <property type="entry name" value="HisKA"/>
    <property type="match status" value="1"/>
</dbReference>
<evidence type="ECO:0000256" key="10">
    <source>
        <dbReference type="ARBA" id="ARBA00023012"/>
    </source>
</evidence>